<evidence type="ECO:0000313" key="2">
    <source>
        <dbReference type="Proteomes" id="UP000267078"/>
    </source>
</evidence>
<name>A0A7Z6UNN4_PSESH</name>
<dbReference type="AlphaFoldDB" id="A0A7Z6UNN4"/>
<comment type="caution">
    <text evidence="1">The sequence shown here is derived from an EMBL/GenBank/DDBJ whole genome shotgun (WGS) entry which is preliminary data.</text>
</comment>
<gene>
    <name evidence="1" type="ORF">ALP21_05417</name>
</gene>
<sequence>MLEPLAHLMFVFLSKDGLNMASIWNGAQVPVILGGFSKLDAAKNVFYMNLGFPDKMSVPPTESDKSYLAGRGLSVKLSAISSVSAIWLNFAVGEYVELQFDGPPGSLVSWRQGFKVKDAVGGDNRTFIVPSEYLKRLAGRTATLKYVVTPVVGKPRTSGILTFEIRGLYLPALNVIEVVDDTIDLNKISSKGAVKYVTISVDYKDMRDGDQVRVIMEGLDEKQQAVTQSDLRPISSGNLSSNPNFRPMTFIWREEKIKVFNGGVDIYYQVYREGIWYNSIKRSLYVGSRLVGLAPFLQDDDHQNIVGPLDPDKVFGYVNVRIPFSGTLVNDKITMFWHDSSLQNRLTETLTVTPGNVDQDLNIEVYLDRTINSYRGKFVTVYYQIERTLPGGQNLRFNSPAYKFFVGTQQEQDAADSRVLKGAVVGGVKDGSMDVSLARTGTTLTVPFAETEEGDNVTAYWQLAEGGAPTVLGTQAVVAANVNNDLVFNISAATVNTALNKKATAYYVIERQGLDGKPRKFRSQEASFSVGPQLADLSLPAPEVPAVVDAVLNPMVALNGTKVVIRPSAAFAVGDTVRLFFSGTGGAGTPDIATQTVSSLSQALEFIITASAIGANMGSVVWVYYNVTRNGLARPIESQENLFKIERLGLDNFSAPVIAQAPGGVLDLAAVNTDIVIVLKAWLFMAAGQLVWLSLQGVAKDGSFLEINVWTAKPLTGTEAQQDLAITVARAEFDKLADGSEFEVFAKVSVDQDIEDLYAEEFPVLTVAIKSQVNPSGGGSTGGASGTGST</sequence>
<reference evidence="1 2" key="1">
    <citation type="submission" date="2018-08" db="EMBL/GenBank/DDBJ databases">
        <title>Recombination of ecologically and evolutionarily significant loci maintains genetic cohesion in the Pseudomonas syringae species complex.</title>
        <authorList>
            <person name="Dillon M."/>
            <person name="Thakur S."/>
            <person name="Almeida R.N.D."/>
            <person name="Weir B.S."/>
            <person name="Guttman D.S."/>
        </authorList>
    </citation>
    <scope>NUCLEOTIDE SEQUENCE [LARGE SCALE GENOMIC DNA]</scope>
    <source>
        <strain evidence="1 2">1449B</strain>
    </source>
</reference>
<accession>A0A7Z6UNN4</accession>
<protein>
    <submittedName>
        <fullName evidence="1">Uncharacterized protein</fullName>
    </submittedName>
</protein>
<proteinExistence type="predicted"/>
<dbReference type="Proteomes" id="UP000267078">
    <property type="component" value="Unassembled WGS sequence"/>
</dbReference>
<feature type="non-terminal residue" evidence="1">
    <location>
        <position position="790"/>
    </location>
</feature>
<evidence type="ECO:0000313" key="1">
    <source>
        <dbReference type="EMBL" id="RMU82301.1"/>
    </source>
</evidence>
<organism evidence="1 2">
    <name type="scientific">Pseudomonas savastanoi pv. phaseolicola</name>
    <name type="common">Pseudomonas syringae pv. phaseolicola</name>
    <dbReference type="NCBI Taxonomy" id="319"/>
    <lineage>
        <taxon>Bacteria</taxon>
        <taxon>Pseudomonadati</taxon>
        <taxon>Pseudomonadota</taxon>
        <taxon>Gammaproteobacteria</taxon>
        <taxon>Pseudomonadales</taxon>
        <taxon>Pseudomonadaceae</taxon>
        <taxon>Pseudomonas</taxon>
    </lineage>
</organism>
<dbReference type="EMBL" id="RBUI01000192">
    <property type="protein sequence ID" value="RMU82301.1"/>
    <property type="molecule type" value="Genomic_DNA"/>
</dbReference>